<evidence type="ECO:0000256" key="10">
    <source>
        <dbReference type="ARBA" id="ARBA00047899"/>
    </source>
</evidence>
<dbReference type="InterPro" id="IPR036779">
    <property type="entry name" value="LysM_dom_sf"/>
</dbReference>
<dbReference type="PANTHER" id="PTHR27002:SF851">
    <property type="entry name" value="G-TYPE LECTIN S-RECEPTOR-LIKE SERINE_THREONINE-PROTEIN KINASE SD1-1"/>
    <property type="match status" value="1"/>
</dbReference>
<sequence length="749" mass="83083">MNSCDSILLLLFYFTIVSSVQIFNCDPAETCDTPAGFNCSSNSTCQALVGYAPPVETTLSSIQSLFGVSQFESLLGANSLPLSTPFNQRVTAKQTIKIPFPCACINGSGISNRVPIYPIKIADTFFLLGTKIYGGLVTYQQIMAFNRGIIPTNISLGTTVWIPLPCSCDDVDGMQVVHYGNVVTSNSSIWQIAQEFGTTPATLTRLNGISDPDHILAGQVLDVPLRVCRSNVRNDSSDYPLVVANGTYTFTANNCVRCRCDSSYNFTLQCEPSDVVVQGSYRCPPLQCKDANASNLYLGNFTTTYHNKGNVTTHTNSICERTLCAYAGYDNNSNTIFTTLVKDDFCNVEAPASRPNMPDENHSKKKRVILISIGVLLPILILLSGMTFYKRKTKKKSGKYGNTKNNVESSNEDLELPSFDLTIIADATNNFSSANKIGEGGFGPVYKGELVEGQEIAVKRLSKNSGQGLIEFKNEVILIVKLQHRNLVRLLGCCIQGEEKMLIYEFMPNKSLDYFIFDDKRSKSLNWEMRFNIIGGIARGILYLHQDSRLRIVHRDIKASNVLLDNEMNPKISDFGMARTFRGNQTQDNTNRVVGTYGYMPPEYVIDGLFSMKSDVFSYGVLVLEIVSGMKNRGFYHPEHHLNFIGHAWRLWNEGDPLELIDASLRDSCTLSEVLRCIHVGLLCVQQNPEDRPTMSSVILMLGSETASLPQPKQPGFFTERNPVKDECLSSKQECSTTNEITVTLLDGR</sequence>
<evidence type="ECO:0000256" key="11">
    <source>
        <dbReference type="ARBA" id="ARBA00048679"/>
    </source>
</evidence>
<dbReference type="PROSITE" id="PS51782">
    <property type="entry name" value="LYSM"/>
    <property type="match status" value="2"/>
</dbReference>
<dbReference type="PROSITE" id="PS00108">
    <property type="entry name" value="PROTEIN_KINASE_ST"/>
    <property type="match status" value="1"/>
</dbReference>
<dbReference type="EC" id="2.7.11.1" evidence="1"/>
<dbReference type="Pfam" id="PF07714">
    <property type="entry name" value="PK_Tyr_Ser-Thr"/>
    <property type="match status" value="1"/>
</dbReference>
<dbReference type="InterPro" id="IPR018392">
    <property type="entry name" value="LysM"/>
</dbReference>
<evidence type="ECO:0000256" key="6">
    <source>
        <dbReference type="ARBA" id="ARBA00022777"/>
    </source>
</evidence>
<dbReference type="Gene3D" id="1.10.510.10">
    <property type="entry name" value="Transferase(Phosphotransferase) domain 1"/>
    <property type="match status" value="1"/>
</dbReference>
<name>A0A1U8B6P1_NELNU</name>
<evidence type="ECO:0000256" key="5">
    <source>
        <dbReference type="ARBA" id="ARBA00022741"/>
    </source>
</evidence>
<dbReference type="SUPFAM" id="SSF56112">
    <property type="entry name" value="Protein kinase-like (PK-like)"/>
    <property type="match status" value="1"/>
</dbReference>
<comment type="catalytic activity">
    <reaction evidence="10">
        <text>L-threonyl-[protein] + ATP = O-phospho-L-threonyl-[protein] + ADP + H(+)</text>
        <dbReference type="Rhea" id="RHEA:46608"/>
        <dbReference type="Rhea" id="RHEA-COMP:11060"/>
        <dbReference type="Rhea" id="RHEA-COMP:11605"/>
        <dbReference type="ChEBI" id="CHEBI:15378"/>
        <dbReference type="ChEBI" id="CHEBI:30013"/>
        <dbReference type="ChEBI" id="CHEBI:30616"/>
        <dbReference type="ChEBI" id="CHEBI:61977"/>
        <dbReference type="ChEBI" id="CHEBI:456216"/>
        <dbReference type="EC" id="2.7.11.1"/>
    </reaction>
</comment>
<evidence type="ECO:0000256" key="3">
    <source>
        <dbReference type="ARBA" id="ARBA00022679"/>
    </source>
</evidence>
<evidence type="ECO:0000256" key="7">
    <source>
        <dbReference type="ARBA" id="ARBA00022840"/>
    </source>
</evidence>
<dbReference type="GO" id="GO:0007165">
    <property type="term" value="P:signal transduction"/>
    <property type="evidence" value="ECO:0000318"/>
    <property type="project" value="GO_Central"/>
</dbReference>
<keyword evidence="5" id="KW-0547">Nucleotide-binding</keyword>
<protein>
    <recommendedName>
        <fullName evidence="1">non-specific serine/threonine protein kinase</fullName>
        <ecNumber evidence="1">2.7.11.1</ecNumber>
    </recommendedName>
</protein>
<dbReference type="CDD" id="cd14066">
    <property type="entry name" value="STKc_IRAK"/>
    <property type="match status" value="1"/>
</dbReference>
<keyword evidence="12" id="KW-1185">Reference proteome</keyword>
<keyword evidence="9" id="KW-0325">Glycoprotein</keyword>
<dbReference type="CDD" id="cd00118">
    <property type="entry name" value="LysM"/>
    <property type="match status" value="1"/>
</dbReference>
<dbReference type="FunFam" id="3.30.200.20:FF:000195">
    <property type="entry name" value="G-type lectin S-receptor-like serine/threonine-protein kinase"/>
    <property type="match status" value="1"/>
</dbReference>
<keyword evidence="2" id="KW-0723">Serine/threonine-protein kinase</keyword>
<dbReference type="GO" id="GO:0005886">
    <property type="term" value="C:plasma membrane"/>
    <property type="evidence" value="ECO:0000318"/>
    <property type="project" value="GO_Central"/>
</dbReference>
<evidence type="ECO:0000256" key="8">
    <source>
        <dbReference type="ARBA" id="ARBA00023157"/>
    </source>
</evidence>
<dbReference type="GO" id="GO:0004674">
    <property type="term" value="F:protein serine/threonine kinase activity"/>
    <property type="evidence" value="ECO:0000318"/>
    <property type="project" value="GO_Central"/>
</dbReference>
<keyword evidence="4" id="KW-0732">Signal</keyword>
<keyword evidence="6" id="KW-0418">Kinase</keyword>
<dbReference type="InterPro" id="IPR021820">
    <property type="entry name" value="S-locus_recpt_kinase_C"/>
</dbReference>
<dbReference type="Gene3D" id="3.30.200.20">
    <property type="entry name" value="Phosphorylase Kinase, domain 1"/>
    <property type="match status" value="1"/>
</dbReference>
<dbReference type="OMA" id="PCACING"/>
<dbReference type="Pfam" id="PF11883">
    <property type="entry name" value="DUF3403"/>
    <property type="match status" value="1"/>
</dbReference>
<proteinExistence type="predicted"/>
<dbReference type="InterPro" id="IPR008271">
    <property type="entry name" value="Ser/Thr_kinase_AS"/>
</dbReference>
<dbReference type="PANTHER" id="PTHR27002">
    <property type="entry name" value="RECEPTOR-LIKE SERINE/THREONINE-PROTEIN KINASE SD1-8"/>
    <property type="match status" value="1"/>
</dbReference>
<dbReference type="Proteomes" id="UP000189703">
    <property type="component" value="Unplaced"/>
</dbReference>
<accession>A0A1U8B6P1</accession>
<dbReference type="GO" id="GO:0006955">
    <property type="term" value="P:immune response"/>
    <property type="evidence" value="ECO:0000318"/>
    <property type="project" value="GO_Central"/>
</dbReference>
<keyword evidence="7" id="KW-0067">ATP-binding</keyword>
<evidence type="ECO:0000256" key="4">
    <source>
        <dbReference type="ARBA" id="ARBA00022729"/>
    </source>
</evidence>
<dbReference type="Pfam" id="PF01476">
    <property type="entry name" value="LysM"/>
    <property type="match status" value="2"/>
</dbReference>
<evidence type="ECO:0000313" key="12">
    <source>
        <dbReference type="Proteomes" id="UP000189703"/>
    </source>
</evidence>
<keyword evidence="3" id="KW-0808">Transferase</keyword>
<dbReference type="GO" id="GO:0005524">
    <property type="term" value="F:ATP binding"/>
    <property type="evidence" value="ECO:0007669"/>
    <property type="project" value="UniProtKB-KW"/>
</dbReference>
<dbReference type="InterPro" id="IPR011009">
    <property type="entry name" value="Kinase-like_dom_sf"/>
</dbReference>
<gene>
    <name evidence="13" type="primary">LOC104607852</name>
</gene>
<reference evidence="13" key="1">
    <citation type="submission" date="2025-08" db="UniProtKB">
        <authorList>
            <consortium name="RefSeq"/>
        </authorList>
    </citation>
    <scope>IDENTIFICATION</scope>
</reference>
<dbReference type="InterPro" id="IPR000719">
    <property type="entry name" value="Prot_kinase_dom"/>
</dbReference>
<dbReference type="SMART" id="SM00257">
    <property type="entry name" value="LysM"/>
    <property type="match status" value="2"/>
</dbReference>
<dbReference type="InterPro" id="IPR001245">
    <property type="entry name" value="Ser-Thr/Tyr_kinase_cat_dom"/>
</dbReference>
<dbReference type="Gene3D" id="3.10.350.10">
    <property type="entry name" value="LysM domain"/>
    <property type="match status" value="1"/>
</dbReference>
<dbReference type="SUPFAM" id="SSF54106">
    <property type="entry name" value="LysM domain"/>
    <property type="match status" value="1"/>
</dbReference>
<evidence type="ECO:0000313" key="13">
    <source>
        <dbReference type="RefSeq" id="XP_010271902.1"/>
    </source>
</evidence>
<dbReference type="OrthoDB" id="1404146at2759"/>
<dbReference type="SMART" id="SM00220">
    <property type="entry name" value="S_TKc"/>
    <property type="match status" value="1"/>
</dbReference>
<dbReference type="RefSeq" id="XP_010271902.1">
    <property type="nucleotide sequence ID" value="XM_010273600.2"/>
</dbReference>
<comment type="catalytic activity">
    <reaction evidence="11">
        <text>L-seryl-[protein] + ATP = O-phospho-L-seryl-[protein] + ADP + H(+)</text>
        <dbReference type="Rhea" id="RHEA:17989"/>
        <dbReference type="Rhea" id="RHEA-COMP:9863"/>
        <dbReference type="Rhea" id="RHEA-COMP:11604"/>
        <dbReference type="ChEBI" id="CHEBI:15378"/>
        <dbReference type="ChEBI" id="CHEBI:29999"/>
        <dbReference type="ChEBI" id="CHEBI:30616"/>
        <dbReference type="ChEBI" id="CHEBI:83421"/>
        <dbReference type="ChEBI" id="CHEBI:456216"/>
        <dbReference type="EC" id="2.7.11.1"/>
    </reaction>
</comment>
<dbReference type="KEGG" id="nnu:104607852"/>
<dbReference type="FunFam" id="1.10.510.10:FF:000060">
    <property type="entry name" value="G-type lectin S-receptor-like serine/threonine-protein kinase"/>
    <property type="match status" value="1"/>
</dbReference>
<keyword evidence="8" id="KW-1015">Disulfide bond</keyword>
<evidence type="ECO:0000256" key="9">
    <source>
        <dbReference type="ARBA" id="ARBA00023180"/>
    </source>
</evidence>
<dbReference type="AlphaFoldDB" id="A0A1U8B6P1"/>
<dbReference type="GeneID" id="104607852"/>
<dbReference type="PROSITE" id="PS50011">
    <property type="entry name" value="PROTEIN_KINASE_DOM"/>
    <property type="match status" value="1"/>
</dbReference>
<evidence type="ECO:0000256" key="2">
    <source>
        <dbReference type="ARBA" id="ARBA00022527"/>
    </source>
</evidence>
<organism evidence="12 13">
    <name type="scientific">Nelumbo nucifera</name>
    <name type="common">Sacred lotus</name>
    <dbReference type="NCBI Taxonomy" id="4432"/>
    <lineage>
        <taxon>Eukaryota</taxon>
        <taxon>Viridiplantae</taxon>
        <taxon>Streptophyta</taxon>
        <taxon>Embryophyta</taxon>
        <taxon>Tracheophyta</taxon>
        <taxon>Spermatophyta</taxon>
        <taxon>Magnoliopsida</taxon>
        <taxon>Proteales</taxon>
        <taxon>Nelumbonaceae</taxon>
        <taxon>Nelumbo</taxon>
    </lineage>
</organism>
<evidence type="ECO:0000256" key="1">
    <source>
        <dbReference type="ARBA" id="ARBA00012513"/>
    </source>
</evidence>